<evidence type="ECO:0000256" key="1">
    <source>
        <dbReference type="ARBA" id="ARBA00022676"/>
    </source>
</evidence>
<dbReference type="InterPro" id="IPR051199">
    <property type="entry name" value="LPS_LOS_Heptosyltrfase"/>
</dbReference>
<evidence type="ECO:0000256" key="2">
    <source>
        <dbReference type="ARBA" id="ARBA00022679"/>
    </source>
</evidence>
<protein>
    <submittedName>
        <fullName evidence="3">Lipopolysaccharide heptosyltransferase family protein</fullName>
    </submittedName>
</protein>
<name>A0A7C0U636_9BACT</name>
<dbReference type="Gene3D" id="3.40.50.2000">
    <property type="entry name" value="Glycogen Phosphorylase B"/>
    <property type="match status" value="2"/>
</dbReference>
<dbReference type="InterPro" id="IPR002201">
    <property type="entry name" value="Glyco_trans_9"/>
</dbReference>
<dbReference type="PANTHER" id="PTHR30160:SF1">
    <property type="entry name" value="LIPOPOLYSACCHARIDE 1,2-N-ACETYLGLUCOSAMINETRANSFERASE-RELATED"/>
    <property type="match status" value="1"/>
</dbReference>
<organism evidence="3">
    <name type="scientific">Thermosulfidibacter takaii</name>
    <dbReference type="NCBI Taxonomy" id="412593"/>
    <lineage>
        <taxon>Bacteria</taxon>
        <taxon>Pseudomonadati</taxon>
        <taxon>Thermosulfidibacterota</taxon>
        <taxon>Thermosulfidibacteria</taxon>
        <taxon>Thermosulfidibacterales</taxon>
        <taxon>Thermosulfidibacteraceae</taxon>
    </lineage>
</organism>
<gene>
    <name evidence="3" type="ORF">ENF32_01170</name>
</gene>
<accession>A0A7C0U636</accession>
<keyword evidence="2" id="KW-0808">Transferase</keyword>
<reference evidence="3" key="1">
    <citation type="journal article" date="2020" name="mSystems">
        <title>Genome- and Community-Level Interaction Insights into Carbon Utilization and Element Cycling Functions of Hydrothermarchaeota in Hydrothermal Sediment.</title>
        <authorList>
            <person name="Zhou Z."/>
            <person name="Liu Y."/>
            <person name="Xu W."/>
            <person name="Pan J."/>
            <person name="Luo Z.H."/>
            <person name="Li M."/>
        </authorList>
    </citation>
    <scope>NUCLEOTIDE SEQUENCE [LARGE SCALE GENOMIC DNA]</scope>
    <source>
        <strain evidence="3">HyVt-115</strain>
    </source>
</reference>
<dbReference type="GO" id="GO:0008713">
    <property type="term" value="F:ADP-heptose-lipopolysaccharide heptosyltransferase activity"/>
    <property type="evidence" value="ECO:0007669"/>
    <property type="project" value="TreeGrafter"/>
</dbReference>
<evidence type="ECO:0000313" key="3">
    <source>
        <dbReference type="EMBL" id="HDD52663.1"/>
    </source>
</evidence>
<dbReference type="SUPFAM" id="SSF53756">
    <property type="entry name" value="UDP-Glycosyltransferase/glycogen phosphorylase"/>
    <property type="match status" value="1"/>
</dbReference>
<proteinExistence type="predicted"/>
<dbReference type="AlphaFoldDB" id="A0A7C0U636"/>
<dbReference type="CDD" id="cd03789">
    <property type="entry name" value="GT9_LPS_heptosyltransferase"/>
    <property type="match status" value="1"/>
</dbReference>
<dbReference type="EMBL" id="DQWS01000047">
    <property type="protein sequence ID" value="HDD52663.1"/>
    <property type="molecule type" value="Genomic_DNA"/>
</dbReference>
<sequence length="331" mass="36668">MVTKFSALGDVVHTLPAVRVLKESYPDHRIVWVVKRGIDSLLKHVPFVDEIVAMDPGYRGFKQALSRVRLERAVMAFDFQGLIKSGLFTYLSRVPVRVGFHPRQARESLGGWFLNTKVKVDSSLHVVEQLVMIAAMGKKVSVPPFGLEVSSRDRERVQTFLKVLGIGGPYLVLLPGAGWSTKRWPVEDYSWLAREVFARFKVPSLVLWGPGEEELVAPLRGKGHVRVAPSTSVGEMMAVLERALVVVGGDTGPLHIAAALGRPTLGLYGPSYPWRNGPYGNDSIILEVSCARKGCYKRKCRKLCVASIPKEVVWDALRVMVKDELDLQGKG</sequence>
<dbReference type="Proteomes" id="UP000885690">
    <property type="component" value="Unassembled WGS sequence"/>
</dbReference>
<dbReference type="GO" id="GO:0009244">
    <property type="term" value="P:lipopolysaccharide core region biosynthetic process"/>
    <property type="evidence" value="ECO:0007669"/>
    <property type="project" value="TreeGrafter"/>
</dbReference>
<dbReference type="GO" id="GO:0005829">
    <property type="term" value="C:cytosol"/>
    <property type="evidence" value="ECO:0007669"/>
    <property type="project" value="TreeGrafter"/>
</dbReference>
<keyword evidence="1" id="KW-0328">Glycosyltransferase</keyword>
<comment type="caution">
    <text evidence="3">The sequence shown here is derived from an EMBL/GenBank/DDBJ whole genome shotgun (WGS) entry which is preliminary data.</text>
</comment>
<dbReference type="PANTHER" id="PTHR30160">
    <property type="entry name" value="TETRAACYLDISACCHARIDE 4'-KINASE-RELATED"/>
    <property type="match status" value="1"/>
</dbReference>
<dbReference type="Pfam" id="PF01075">
    <property type="entry name" value="Glyco_transf_9"/>
    <property type="match status" value="1"/>
</dbReference>